<comment type="caution">
    <text evidence="4">The sequence shown here is derived from an EMBL/GenBank/DDBJ whole genome shotgun (WGS) entry which is preliminary data.</text>
</comment>
<organism evidence="4 5">
    <name type="scientific">Periplaneta americana</name>
    <name type="common">American cockroach</name>
    <name type="synonym">Blatta americana</name>
    <dbReference type="NCBI Taxonomy" id="6978"/>
    <lineage>
        <taxon>Eukaryota</taxon>
        <taxon>Metazoa</taxon>
        <taxon>Ecdysozoa</taxon>
        <taxon>Arthropoda</taxon>
        <taxon>Hexapoda</taxon>
        <taxon>Insecta</taxon>
        <taxon>Pterygota</taxon>
        <taxon>Neoptera</taxon>
        <taxon>Polyneoptera</taxon>
        <taxon>Dictyoptera</taxon>
        <taxon>Blattodea</taxon>
        <taxon>Blattoidea</taxon>
        <taxon>Blattidae</taxon>
        <taxon>Blattinae</taxon>
        <taxon>Periplaneta</taxon>
    </lineage>
</organism>
<dbReference type="PROSITE" id="PS51762">
    <property type="entry name" value="GH16_2"/>
    <property type="match status" value="1"/>
</dbReference>
<reference evidence="4 5" key="1">
    <citation type="journal article" date="2022" name="Allergy">
        <title>Genome assembly and annotation of Periplaneta americana reveal a comprehensive cockroach allergen profile.</title>
        <authorList>
            <person name="Wang L."/>
            <person name="Xiong Q."/>
            <person name="Saelim N."/>
            <person name="Wang L."/>
            <person name="Nong W."/>
            <person name="Wan A.T."/>
            <person name="Shi M."/>
            <person name="Liu X."/>
            <person name="Cao Q."/>
            <person name="Hui J.H.L."/>
            <person name="Sookrung N."/>
            <person name="Leung T.F."/>
            <person name="Tungtrongchitr A."/>
            <person name="Tsui S.K.W."/>
        </authorList>
    </citation>
    <scope>NUCLEOTIDE SEQUENCE [LARGE SCALE GENOMIC DNA]</scope>
    <source>
        <strain evidence="4">PWHHKU_190912</strain>
    </source>
</reference>
<keyword evidence="5" id="KW-1185">Reference proteome</keyword>
<dbReference type="EMBL" id="JAJSOF020000037">
    <property type="protein sequence ID" value="KAJ4427898.1"/>
    <property type="molecule type" value="Genomic_DNA"/>
</dbReference>
<dbReference type="Proteomes" id="UP001148838">
    <property type="component" value="Unassembled WGS sequence"/>
</dbReference>
<feature type="chain" id="PRO_5045790029" description="GH16 domain-containing protein" evidence="2">
    <location>
        <begin position="31"/>
        <end position="579"/>
    </location>
</feature>
<protein>
    <recommendedName>
        <fullName evidence="3">GH16 domain-containing protein</fullName>
    </recommendedName>
</protein>
<comment type="similarity">
    <text evidence="1">Belongs to the glycosyl hydrolase 16 family.</text>
</comment>
<feature type="domain" description="GH16" evidence="3">
    <location>
        <begin position="53"/>
        <end position="337"/>
    </location>
</feature>
<accession>A0ABQ8S1L9</accession>
<evidence type="ECO:0000259" key="3">
    <source>
        <dbReference type="PROSITE" id="PS51762"/>
    </source>
</evidence>
<evidence type="ECO:0000256" key="1">
    <source>
        <dbReference type="ARBA" id="ARBA00006865"/>
    </source>
</evidence>
<dbReference type="InterPro" id="IPR050546">
    <property type="entry name" value="Glycosyl_Hydrlase_16"/>
</dbReference>
<dbReference type="Pfam" id="PF00722">
    <property type="entry name" value="Glyco_hydro_16"/>
    <property type="match status" value="1"/>
</dbReference>
<dbReference type="PANTHER" id="PTHR10963">
    <property type="entry name" value="GLYCOSYL HYDROLASE-RELATED"/>
    <property type="match status" value="1"/>
</dbReference>
<keyword evidence="2" id="KW-0732">Signal</keyword>
<feature type="signal peptide" evidence="2">
    <location>
        <begin position="1"/>
        <end position="30"/>
    </location>
</feature>
<gene>
    <name evidence="4" type="ORF">ANN_23906</name>
</gene>
<evidence type="ECO:0000256" key="2">
    <source>
        <dbReference type="SAM" id="SignalP"/>
    </source>
</evidence>
<dbReference type="InterPro" id="IPR013320">
    <property type="entry name" value="ConA-like_dom_sf"/>
</dbReference>
<evidence type="ECO:0000313" key="5">
    <source>
        <dbReference type="Proteomes" id="UP001148838"/>
    </source>
</evidence>
<proteinExistence type="inferred from homology"/>
<dbReference type="Gene3D" id="2.60.120.200">
    <property type="match status" value="1"/>
</dbReference>
<dbReference type="InterPro" id="IPR000757">
    <property type="entry name" value="Beta-glucanase-like"/>
</dbReference>
<evidence type="ECO:0000313" key="4">
    <source>
        <dbReference type="EMBL" id="KAJ4427898.1"/>
    </source>
</evidence>
<sequence length="579" mass="65423">MHVLALLSVIASIVLVALLVSLPSVSVVSAQCIASITTASGSRAPASICSGDLIFDENFREFNLDTWNHEITAAGGGNWEFQVYINNRSNSYVKDEALFIKPTLTSGTHGDTFLTSGTLGLNGGSPADECTNPSDWGCERRGTDSHVLNPITSARIRTVHSFNFRYGKVEVRAKFPSGDWIWSAITLLPRHNEYGNWPASGEMDLAEVRGNRHLMLGGRNIGTELSAATLHFGPYFELNQWQRAHFQKRSLQGRGFDQQFHRYQMEWTDSHIKFSIDDQELGTVTPPRGGFWDFGEFGSSSGATDNPWRHGTKMAPFDKEYAIRKVQDNREGLELNGLHQLLVYADDVNMLGENPQTIRENTGILLEASKAIGLEVNPQKTKLRVFENKVLRKIFGAKRDEVTGEWRKLHNTELHALYSSPDIIRNIKSRRLRWAGHVACMGESRNAYRVLVGRPEGKRPLGKPRRRLEDNIKMDLRDVGYDDREWINLAQDRDQWRAYVRAAMNLRFYFVIKLAVGGVNGYFPDIAQNPGGKPWSNTSPQASTDFWNGRNQWLPTWNLDVDNGERPALKVDYIKVWAI</sequence>
<dbReference type="SUPFAM" id="SSF49899">
    <property type="entry name" value="Concanavalin A-like lectins/glucanases"/>
    <property type="match status" value="2"/>
</dbReference>
<name>A0ABQ8S1L9_PERAM</name>
<dbReference type="PANTHER" id="PTHR10963:SF55">
    <property type="entry name" value="GLYCOSIDE HYDROLASE FAMILY 16 PROTEIN"/>
    <property type="match status" value="1"/>
</dbReference>